<dbReference type="RefSeq" id="WP_204632245.1">
    <property type="nucleotide sequence ID" value="NZ_BSOC01000002.1"/>
</dbReference>
<comment type="caution">
    <text evidence="1">The sequence shown here is derived from an EMBL/GenBank/DDBJ whole genome shotgun (WGS) entry which is preliminary data.</text>
</comment>
<evidence type="ECO:0000313" key="2">
    <source>
        <dbReference type="Proteomes" id="UP001430193"/>
    </source>
</evidence>
<evidence type="ECO:0008006" key="3">
    <source>
        <dbReference type="Google" id="ProtNLM"/>
    </source>
</evidence>
<protein>
    <recommendedName>
        <fullName evidence="3">DUF2188 domain-containing protein</fullName>
    </recommendedName>
</protein>
<name>A0ABS2KIB4_9GAMM</name>
<sequence>MPFKIWECEAGHWWKHATVDSVEEAVSAAEAIETRGFGAAFIQAAQESARIPLSEFREKMKEDGKIR</sequence>
<evidence type="ECO:0000313" key="1">
    <source>
        <dbReference type="EMBL" id="MBM7130684.1"/>
    </source>
</evidence>
<organism evidence="1 2">
    <name type="scientific">Dyella mobilis</name>
    <dbReference type="NCBI Taxonomy" id="1849582"/>
    <lineage>
        <taxon>Bacteria</taxon>
        <taxon>Pseudomonadati</taxon>
        <taxon>Pseudomonadota</taxon>
        <taxon>Gammaproteobacteria</taxon>
        <taxon>Lysobacterales</taxon>
        <taxon>Rhodanobacteraceae</taxon>
        <taxon>Dyella</taxon>
    </lineage>
</organism>
<dbReference type="EMBL" id="JADIKF010000039">
    <property type="protein sequence ID" value="MBM7130684.1"/>
    <property type="molecule type" value="Genomic_DNA"/>
</dbReference>
<dbReference type="Proteomes" id="UP001430193">
    <property type="component" value="Unassembled WGS sequence"/>
</dbReference>
<reference evidence="1" key="1">
    <citation type="submission" date="2020-10" db="EMBL/GenBank/DDBJ databases">
        <title>Phylogeny of dyella-like bacteria.</title>
        <authorList>
            <person name="Fu J."/>
        </authorList>
    </citation>
    <scope>NUCLEOTIDE SEQUENCE</scope>
    <source>
        <strain evidence="1">DHON07</strain>
    </source>
</reference>
<keyword evidence="2" id="KW-1185">Reference proteome</keyword>
<accession>A0ABS2KIB4</accession>
<gene>
    <name evidence="1" type="ORF">ISS99_14185</name>
</gene>
<proteinExistence type="predicted"/>